<evidence type="ECO:0000313" key="1">
    <source>
        <dbReference type="EMBL" id="KAB8295230.1"/>
    </source>
</evidence>
<name>A0A5N6K0D9_MONLA</name>
<gene>
    <name evidence="1" type="ORF">EYC80_007146</name>
</gene>
<organism evidence="1 2">
    <name type="scientific">Monilinia laxa</name>
    <name type="common">Brown rot fungus</name>
    <name type="synonym">Sclerotinia laxa</name>
    <dbReference type="NCBI Taxonomy" id="61186"/>
    <lineage>
        <taxon>Eukaryota</taxon>
        <taxon>Fungi</taxon>
        <taxon>Dikarya</taxon>
        <taxon>Ascomycota</taxon>
        <taxon>Pezizomycotina</taxon>
        <taxon>Leotiomycetes</taxon>
        <taxon>Helotiales</taxon>
        <taxon>Sclerotiniaceae</taxon>
        <taxon>Monilinia</taxon>
    </lineage>
</organism>
<accession>A0A5N6K0D9</accession>
<dbReference type="AlphaFoldDB" id="A0A5N6K0D9"/>
<dbReference type="Proteomes" id="UP000326757">
    <property type="component" value="Unassembled WGS sequence"/>
</dbReference>
<dbReference type="EMBL" id="VIGI01000010">
    <property type="protein sequence ID" value="KAB8295230.1"/>
    <property type="molecule type" value="Genomic_DNA"/>
</dbReference>
<comment type="caution">
    <text evidence="1">The sequence shown here is derived from an EMBL/GenBank/DDBJ whole genome shotgun (WGS) entry which is preliminary data.</text>
</comment>
<reference evidence="1 2" key="1">
    <citation type="submission" date="2019-06" db="EMBL/GenBank/DDBJ databases">
        <title>Genome Sequence of the Brown Rot Fungal Pathogen Monilinia laxa.</title>
        <authorList>
            <person name="De Miccolis Angelini R.M."/>
            <person name="Landi L."/>
            <person name="Abate D."/>
            <person name="Pollastro S."/>
            <person name="Romanazzi G."/>
            <person name="Faretra F."/>
        </authorList>
    </citation>
    <scope>NUCLEOTIDE SEQUENCE [LARGE SCALE GENOMIC DNA]</scope>
    <source>
        <strain evidence="1 2">Mlax316</strain>
    </source>
</reference>
<sequence>MGNKRGVTCYYTQVISMMEVRSRFGKWRISTCDFGLESIDSEETQSSLMGINLLHLSPSQYLFVGSSRYVVILRCFLAQQNPQGCRNWALNLFDVLAEFEETAMGVSNPEVLDMNNRRHTKFEISKFITYTPHLNTEIYISSEAPILALTFIDMEKVLFLYRTT</sequence>
<protein>
    <submittedName>
        <fullName evidence="1">Uncharacterized protein</fullName>
    </submittedName>
</protein>
<evidence type="ECO:0000313" key="2">
    <source>
        <dbReference type="Proteomes" id="UP000326757"/>
    </source>
</evidence>
<keyword evidence="2" id="KW-1185">Reference proteome</keyword>
<proteinExistence type="predicted"/>